<dbReference type="AlphaFoldDB" id="A0A3P1SU47"/>
<protein>
    <submittedName>
        <fullName evidence="1">Uncharacterized protein</fullName>
    </submittedName>
</protein>
<organism evidence="1 2">
    <name type="scientific">Amphritea balenae</name>
    <dbReference type="NCBI Taxonomy" id="452629"/>
    <lineage>
        <taxon>Bacteria</taxon>
        <taxon>Pseudomonadati</taxon>
        <taxon>Pseudomonadota</taxon>
        <taxon>Gammaproteobacteria</taxon>
        <taxon>Oceanospirillales</taxon>
        <taxon>Oceanospirillaceae</taxon>
        <taxon>Amphritea</taxon>
    </lineage>
</organism>
<dbReference type="EMBL" id="RQXV01000002">
    <property type="protein sequence ID" value="RRD00455.1"/>
    <property type="molecule type" value="Genomic_DNA"/>
</dbReference>
<dbReference type="InterPro" id="IPR049249">
    <property type="entry name" value="DUF6882"/>
</dbReference>
<comment type="caution">
    <text evidence="1">The sequence shown here is derived from an EMBL/GenBank/DDBJ whole genome shotgun (WGS) entry which is preliminary data.</text>
</comment>
<keyword evidence="2" id="KW-1185">Reference proteome</keyword>
<dbReference type="Proteomes" id="UP000267535">
    <property type="component" value="Unassembled WGS sequence"/>
</dbReference>
<gene>
    <name evidence="1" type="ORF">EHS89_05015</name>
</gene>
<dbReference type="RefSeq" id="WP_124925036.1">
    <property type="nucleotide sequence ID" value="NZ_BMOH01000003.1"/>
</dbReference>
<sequence length="157" mass="18397">MSDPTTEECWNRYLQEAYLRLMRKQSAMMQQYHLEDHERFSLDPVSDSLVFLNNDRPAVLARIQIVGSVSTRSDTWLWSWANSKILSNSKNQMHRVRIYGETHHFSALTTEKWFADEIDGWEMTSVSARILKARGAYRITSDNGFTYLVITDLKWAN</sequence>
<evidence type="ECO:0000313" key="2">
    <source>
        <dbReference type="Proteomes" id="UP000267535"/>
    </source>
</evidence>
<reference evidence="1 2" key="1">
    <citation type="submission" date="2018-11" db="EMBL/GenBank/DDBJ databases">
        <title>The draft genome sequence of Amphritea balenae JAMM 1525T.</title>
        <authorList>
            <person name="Fang Z."/>
            <person name="Zhang Y."/>
            <person name="Han X."/>
        </authorList>
    </citation>
    <scope>NUCLEOTIDE SEQUENCE [LARGE SCALE GENOMIC DNA]</scope>
    <source>
        <strain evidence="1 2">JAMM 1525</strain>
    </source>
</reference>
<dbReference type="OrthoDB" id="5674923at2"/>
<accession>A0A3P1SU47</accession>
<evidence type="ECO:0000313" key="1">
    <source>
        <dbReference type="EMBL" id="RRD00455.1"/>
    </source>
</evidence>
<dbReference type="Pfam" id="PF21813">
    <property type="entry name" value="DUF6882"/>
    <property type="match status" value="1"/>
</dbReference>
<name>A0A3P1SU47_9GAMM</name>
<proteinExistence type="predicted"/>